<dbReference type="EMBL" id="QVQA01000328">
    <property type="protein sequence ID" value="KAF5092767.1"/>
    <property type="molecule type" value="Genomic_DNA"/>
</dbReference>
<evidence type="ECO:0000313" key="1">
    <source>
        <dbReference type="EMBL" id="KAF5092767.1"/>
    </source>
</evidence>
<reference evidence="1 2" key="1">
    <citation type="journal article" date="2020" name="Front. Microbiol.">
        <title>Phenotypic and Genetic Characterization of the Cheese Ripening Yeast Geotrichum candidum.</title>
        <authorList>
            <person name="Perkins V."/>
            <person name="Vignola S."/>
            <person name="Lessard M.H."/>
            <person name="Plante P.L."/>
            <person name="Corbeil J."/>
            <person name="Dugat-Bony E."/>
            <person name="Frenette M."/>
            <person name="Labrie S."/>
        </authorList>
    </citation>
    <scope>NUCLEOTIDE SEQUENCE [LARGE SCALE GENOMIC DNA]</scope>
    <source>
        <strain evidence="1 2">LMA-1147</strain>
    </source>
</reference>
<keyword evidence="2" id="KW-1185">Reference proteome</keyword>
<protein>
    <submittedName>
        <fullName evidence="1">Uncharacterized protein</fullName>
    </submittedName>
</protein>
<evidence type="ECO:0000313" key="2">
    <source>
        <dbReference type="Proteomes" id="UP000744676"/>
    </source>
</evidence>
<gene>
    <name evidence="1" type="ORF">D0Z00_004429</name>
</gene>
<sequence length="490" mass="54009">MMLKGLTPYRLAFGCRRCQSTSAKLARDKKSKPKKDNNDDEDSGYMLRRLAQLAEESRPFKDDPKAGQPYFPSTTDTSFDLAANAQRHYEYKHQREIAIATKIPRYADASTRAIAQGNPWTGEEHLVDTAHRMLQDAHKPLAATTAKSGPTGVLAAPRGQPKLSVSSRLATAREKSLDYKLNPRKGDSEPEEEKSGPTFKELYAERFTGISSMTNDFSAIASLATQRIEASIARGEFEVLPGRGKETPRDPNLSSPYIDHTEYYLNNMLKRQGAMPVWIDRQGSVHARTREFRVAAGRSWLTHAVHFVAQAHPGPADTKARRQLTAQIRAAFTTHAATTEKWKALHAGFHAAAVRELNSAVRSYNLQAPSAARRGYLDVNTELDAAIAAILPELDAAVDNYLHGTAAATEAKVRAEQEKNLGWHQLKNNELPSLRGIFSAGAAAGSNGGGGVPLSMELPLEKGLMKNLFKNLFKVEDLETLAPKKKRWGK</sequence>
<dbReference type="Proteomes" id="UP000744676">
    <property type="component" value="Unassembled WGS sequence"/>
</dbReference>
<accession>A0ACB6UYH8</accession>
<organism evidence="1 2">
    <name type="scientific">Geotrichum galactomycetum</name>
    <dbReference type="NCBI Taxonomy" id="27317"/>
    <lineage>
        <taxon>Eukaryota</taxon>
        <taxon>Fungi</taxon>
        <taxon>Dikarya</taxon>
        <taxon>Ascomycota</taxon>
        <taxon>Saccharomycotina</taxon>
        <taxon>Dipodascomycetes</taxon>
        <taxon>Dipodascales</taxon>
        <taxon>Dipodascaceae</taxon>
        <taxon>Geotrichum</taxon>
    </lineage>
</organism>
<name>A0ACB6UYH8_9ASCO</name>
<proteinExistence type="predicted"/>
<comment type="caution">
    <text evidence="1">The sequence shown here is derived from an EMBL/GenBank/DDBJ whole genome shotgun (WGS) entry which is preliminary data.</text>
</comment>